<dbReference type="EMBL" id="JABBKX010000002">
    <property type="protein sequence ID" value="NMJ40897.1"/>
    <property type="molecule type" value="Genomic_DNA"/>
</dbReference>
<dbReference type="AlphaFoldDB" id="A0A848EBI2"/>
<keyword evidence="1" id="KW-0680">Restriction system</keyword>
<accession>A0A848EBI2</accession>
<keyword evidence="2" id="KW-0238">DNA-binding</keyword>
<evidence type="ECO:0000256" key="2">
    <source>
        <dbReference type="ARBA" id="ARBA00023125"/>
    </source>
</evidence>
<dbReference type="GO" id="GO:0003677">
    <property type="term" value="F:DNA binding"/>
    <property type="evidence" value="ECO:0007669"/>
    <property type="project" value="UniProtKB-KW"/>
</dbReference>
<name>A0A848EBI2_9PROT</name>
<feature type="region of interest" description="Disordered" evidence="3">
    <location>
        <begin position="1"/>
        <end position="24"/>
    </location>
</feature>
<evidence type="ECO:0000256" key="3">
    <source>
        <dbReference type="SAM" id="MobiDB-lite"/>
    </source>
</evidence>
<evidence type="ECO:0000313" key="5">
    <source>
        <dbReference type="Proteomes" id="UP000548582"/>
    </source>
</evidence>
<dbReference type="Gene3D" id="3.90.220.20">
    <property type="entry name" value="DNA methylase specificity domains"/>
    <property type="match status" value="2"/>
</dbReference>
<proteinExistence type="predicted"/>
<dbReference type="RefSeq" id="WP_170053157.1">
    <property type="nucleotide sequence ID" value="NZ_JABBKX010000002.1"/>
</dbReference>
<comment type="caution">
    <text evidence="4">The sequence shown here is derived from an EMBL/GenBank/DDBJ whole genome shotgun (WGS) entry which is preliminary data.</text>
</comment>
<protein>
    <recommendedName>
        <fullName evidence="6">Restriction endonuclease subunit S</fullName>
    </recommendedName>
</protein>
<reference evidence="4 5" key="1">
    <citation type="submission" date="2020-03" db="EMBL/GenBank/DDBJ databases">
        <authorList>
            <person name="Sun Q."/>
        </authorList>
    </citation>
    <scope>NUCLEOTIDE SEQUENCE [LARGE SCALE GENOMIC DNA]</scope>
    <source>
        <strain evidence="4 5">JC162</strain>
    </source>
</reference>
<dbReference type="InterPro" id="IPR044946">
    <property type="entry name" value="Restrct_endonuc_typeI_TRD_sf"/>
</dbReference>
<sequence>MHSQIVPLGDVLTPAGEPHRVQPESSYPNIGIYSFGRGVFEKPPINGSSTSATTLFRVRADHFIYSRLFAFEGAYAVVPKEFDGAFVSNEFPTFECKPERLLPGFIGWYFSRPAVWARLAEGGKGMGDRRKRVHPERILEHRIRLPDISVQRQLLKKLDGVAARIARIRTLQTELDALVPALVEEIFRDVVT</sequence>
<dbReference type="Proteomes" id="UP000548582">
    <property type="component" value="Unassembled WGS sequence"/>
</dbReference>
<evidence type="ECO:0008006" key="6">
    <source>
        <dbReference type="Google" id="ProtNLM"/>
    </source>
</evidence>
<dbReference type="SUPFAM" id="SSF116734">
    <property type="entry name" value="DNA methylase specificity domain"/>
    <property type="match status" value="1"/>
</dbReference>
<evidence type="ECO:0000256" key="1">
    <source>
        <dbReference type="ARBA" id="ARBA00022747"/>
    </source>
</evidence>
<organism evidence="4 5">
    <name type="scientific">Neoroseomonas marina</name>
    <dbReference type="NCBI Taxonomy" id="1232220"/>
    <lineage>
        <taxon>Bacteria</taxon>
        <taxon>Pseudomonadati</taxon>
        <taxon>Pseudomonadota</taxon>
        <taxon>Alphaproteobacteria</taxon>
        <taxon>Acetobacterales</taxon>
        <taxon>Acetobacteraceae</taxon>
        <taxon>Neoroseomonas</taxon>
    </lineage>
</organism>
<gene>
    <name evidence="4" type="ORF">GWK16_06570</name>
</gene>
<evidence type="ECO:0000313" key="4">
    <source>
        <dbReference type="EMBL" id="NMJ40897.1"/>
    </source>
</evidence>
<dbReference type="GO" id="GO:0009307">
    <property type="term" value="P:DNA restriction-modification system"/>
    <property type="evidence" value="ECO:0007669"/>
    <property type="project" value="UniProtKB-KW"/>
</dbReference>
<keyword evidence="5" id="KW-1185">Reference proteome</keyword>